<feature type="region of interest" description="Disordered" evidence="6">
    <location>
        <begin position="64"/>
        <end position="94"/>
    </location>
</feature>
<comment type="caution">
    <text evidence="7">The sequence shown here is derived from an EMBL/GenBank/DDBJ whole genome shotgun (WGS) entry which is preliminary data.</text>
</comment>
<reference evidence="8" key="1">
    <citation type="submission" date="2017-09" db="EMBL/GenBank/DDBJ databases">
        <title>Depth-based differentiation of microbial function through sediment-hosted aquifers and enrichment of novel symbionts in the deep terrestrial subsurface.</title>
        <authorList>
            <person name="Probst A.J."/>
            <person name="Ladd B."/>
            <person name="Jarett J.K."/>
            <person name="Geller-Mcgrath D.E."/>
            <person name="Sieber C.M.K."/>
            <person name="Emerson J.B."/>
            <person name="Anantharaman K."/>
            <person name="Thomas B.C."/>
            <person name="Malmstrom R."/>
            <person name="Stieglmeier M."/>
            <person name="Klingl A."/>
            <person name="Woyke T."/>
            <person name="Ryan C.M."/>
            <person name="Banfield J.F."/>
        </authorList>
    </citation>
    <scope>NUCLEOTIDE SEQUENCE [LARGE SCALE GENOMIC DNA]</scope>
</reference>
<dbReference type="InterPro" id="IPR044957">
    <property type="entry name" value="Ribosomal_bL32_bact"/>
</dbReference>
<dbReference type="PANTHER" id="PTHR35534:SF1">
    <property type="entry name" value="LARGE RIBOSOMAL SUBUNIT PROTEIN BL32"/>
    <property type="match status" value="1"/>
</dbReference>
<evidence type="ECO:0000256" key="2">
    <source>
        <dbReference type="ARBA" id="ARBA00022980"/>
    </source>
</evidence>
<evidence type="ECO:0000256" key="5">
    <source>
        <dbReference type="HAMAP-Rule" id="MF_00340"/>
    </source>
</evidence>
<keyword evidence="2 5" id="KW-0689">Ribosomal protein</keyword>
<dbReference type="Proteomes" id="UP000231436">
    <property type="component" value="Unassembled WGS sequence"/>
</dbReference>
<accession>A0A2M8LHX3</accession>
<dbReference type="GO" id="GO:0003735">
    <property type="term" value="F:structural constituent of ribosome"/>
    <property type="evidence" value="ECO:0007669"/>
    <property type="project" value="InterPro"/>
</dbReference>
<dbReference type="PANTHER" id="PTHR35534">
    <property type="entry name" value="50S RIBOSOMAL PROTEIN L32"/>
    <property type="match status" value="1"/>
</dbReference>
<feature type="region of interest" description="Disordered" evidence="6">
    <location>
        <begin position="1"/>
        <end position="21"/>
    </location>
</feature>
<dbReference type="HAMAP" id="MF_00340">
    <property type="entry name" value="Ribosomal_bL32"/>
    <property type="match status" value="1"/>
</dbReference>
<dbReference type="NCBIfam" id="TIGR01031">
    <property type="entry name" value="rpmF_bact"/>
    <property type="match status" value="1"/>
</dbReference>
<comment type="similarity">
    <text evidence="1 5">Belongs to the bacterial ribosomal protein bL32 family.</text>
</comment>
<dbReference type="InterPro" id="IPR002677">
    <property type="entry name" value="Ribosomal_bL32"/>
</dbReference>
<protein>
    <recommendedName>
        <fullName evidence="4 5">Large ribosomal subunit protein bL32</fullName>
    </recommendedName>
</protein>
<keyword evidence="3 5" id="KW-0687">Ribonucleoprotein</keyword>
<evidence type="ECO:0000256" key="6">
    <source>
        <dbReference type="SAM" id="MobiDB-lite"/>
    </source>
</evidence>
<dbReference type="Pfam" id="PF01783">
    <property type="entry name" value="Ribosomal_L32p"/>
    <property type="match status" value="1"/>
</dbReference>
<evidence type="ECO:0000313" key="8">
    <source>
        <dbReference type="Proteomes" id="UP000231436"/>
    </source>
</evidence>
<organism evidence="7 8">
    <name type="scientific">Candidatus Uhrbacteria bacterium CG10_big_fil_rev_8_21_14_0_10_48_16</name>
    <dbReference type="NCBI Taxonomy" id="1975038"/>
    <lineage>
        <taxon>Bacteria</taxon>
        <taxon>Candidatus Uhriibacteriota</taxon>
    </lineage>
</organism>
<dbReference type="EMBL" id="PFEU01000007">
    <property type="protein sequence ID" value="PJE77006.1"/>
    <property type="molecule type" value="Genomic_DNA"/>
</dbReference>
<dbReference type="GO" id="GO:0015934">
    <property type="term" value="C:large ribosomal subunit"/>
    <property type="evidence" value="ECO:0007669"/>
    <property type="project" value="InterPro"/>
</dbReference>
<evidence type="ECO:0000313" key="7">
    <source>
        <dbReference type="EMBL" id="PJE77006.1"/>
    </source>
</evidence>
<gene>
    <name evidence="5" type="primary">rpmF</name>
    <name evidence="7" type="ORF">COV05_01125</name>
</gene>
<dbReference type="GO" id="GO:0006412">
    <property type="term" value="P:translation"/>
    <property type="evidence" value="ECO:0007669"/>
    <property type="project" value="UniProtKB-UniRule"/>
</dbReference>
<evidence type="ECO:0000256" key="4">
    <source>
        <dbReference type="ARBA" id="ARBA00035178"/>
    </source>
</evidence>
<name>A0A2M8LHX3_9BACT</name>
<feature type="compositionally biased region" description="Basic residues" evidence="6">
    <location>
        <begin position="7"/>
        <end position="21"/>
    </location>
</feature>
<proteinExistence type="inferred from homology"/>
<dbReference type="InterPro" id="IPR011332">
    <property type="entry name" value="Ribosomal_zn-bd"/>
</dbReference>
<evidence type="ECO:0000256" key="3">
    <source>
        <dbReference type="ARBA" id="ARBA00023274"/>
    </source>
</evidence>
<evidence type="ECO:0000256" key="1">
    <source>
        <dbReference type="ARBA" id="ARBA00008560"/>
    </source>
</evidence>
<dbReference type="AlphaFoldDB" id="A0A2M8LHX3"/>
<dbReference type="SUPFAM" id="SSF57829">
    <property type="entry name" value="Zn-binding ribosomal proteins"/>
    <property type="match status" value="1"/>
</dbReference>
<sequence length="94" mass="10480">MSVPASKKSRSSVRRRRSHHALKAQNIGVCQTCQAPLVSHTACTNCGVYKGKQVLDVSRNATRAMKRAQQNVSETHNHTHEEKHDSKETEEKAS</sequence>
<feature type="compositionally biased region" description="Basic and acidic residues" evidence="6">
    <location>
        <begin position="75"/>
        <end position="94"/>
    </location>
</feature>